<organism evidence="1 2">
    <name type="scientific">Ruminococcus bicirculans</name>
    <name type="common">ex Wegman et al. 2014</name>
    <dbReference type="NCBI Taxonomy" id="1160721"/>
    <lineage>
        <taxon>Bacteria</taxon>
        <taxon>Bacillati</taxon>
        <taxon>Bacillota</taxon>
        <taxon>Clostridia</taxon>
        <taxon>Eubacteriales</taxon>
        <taxon>Oscillospiraceae</taxon>
        <taxon>Ruminococcus</taxon>
    </lineage>
</organism>
<accession>A0AAW6EJT4</accession>
<proteinExistence type="predicted"/>
<dbReference type="AlphaFoldDB" id="A0AAW6EJT4"/>
<comment type="caution">
    <text evidence="1">The sequence shown here is derived from an EMBL/GenBank/DDBJ whole genome shotgun (WGS) entry which is preliminary data.</text>
</comment>
<evidence type="ECO:0000313" key="1">
    <source>
        <dbReference type="EMBL" id="MDB8750067.1"/>
    </source>
</evidence>
<dbReference type="EMBL" id="JAQMLU010000008">
    <property type="protein sequence ID" value="MDB8750067.1"/>
    <property type="molecule type" value="Genomic_DNA"/>
</dbReference>
<gene>
    <name evidence="1" type="ORF">PNW00_06350</name>
</gene>
<dbReference type="Gene3D" id="1.10.287.680">
    <property type="entry name" value="Helix hairpin bin"/>
    <property type="match status" value="1"/>
</dbReference>
<dbReference type="InterPro" id="IPR023146">
    <property type="entry name" value="YfbU_alpha-helical_sf"/>
</dbReference>
<protein>
    <submittedName>
        <fullName evidence="1">YfbU family protein</fullName>
    </submittedName>
</protein>
<name>A0AAW6EJT4_9FIRM</name>
<sequence length="170" mass="20642">MELSRKDRIILFNQYEILKRLDTDSAEQYEIYQDILAQGFEYEYDDIGPSLFEVPQSVSEKVYEILGMFRRMVFSFDNLEDVTGLDREDYMFRGFDGNEETEHYVYAKWLVKNNHKFEEFENCEFNSHWNILPRYEEMLERFYEVTKDKEKGIYSTNLSADELNYIIDKK</sequence>
<reference evidence="1" key="1">
    <citation type="submission" date="2023-01" db="EMBL/GenBank/DDBJ databases">
        <title>Human gut microbiome strain richness.</title>
        <authorList>
            <person name="Chen-Liaw A."/>
        </authorList>
    </citation>
    <scope>NUCLEOTIDE SEQUENCE</scope>
    <source>
        <strain evidence="1">D43st1_D9_D43t1_170807</strain>
    </source>
</reference>
<dbReference type="InterPro" id="IPR023145">
    <property type="entry name" value="YfbU_helix-hairpin_sf"/>
</dbReference>
<dbReference type="Proteomes" id="UP001213042">
    <property type="component" value="Unassembled WGS sequence"/>
</dbReference>
<evidence type="ECO:0000313" key="2">
    <source>
        <dbReference type="Proteomes" id="UP001213042"/>
    </source>
</evidence>
<dbReference type="Pfam" id="PF03887">
    <property type="entry name" value="YfbU"/>
    <property type="match status" value="1"/>
</dbReference>
<dbReference type="RefSeq" id="WP_195220967.1">
    <property type="nucleotide sequence ID" value="NZ_JADMWL010000008.1"/>
</dbReference>
<dbReference type="InterPro" id="IPR005587">
    <property type="entry name" value="UPF0304_YfbU"/>
</dbReference>
<dbReference type="NCBIfam" id="NF003936">
    <property type="entry name" value="PRK05445.1"/>
    <property type="match status" value="1"/>
</dbReference>
<dbReference type="SUPFAM" id="SSF116960">
    <property type="entry name" value="YfbU-like"/>
    <property type="match status" value="1"/>
</dbReference>
<dbReference type="Gene3D" id="1.10.3190.10">
    <property type="entry name" value="yfbu gene product, domain 2"/>
    <property type="match status" value="1"/>
</dbReference>